<protein>
    <submittedName>
        <fullName evidence="1">Uncharacterized protein</fullName>
    </submittedName>
</protein>
<reference evidence="1 2" key="1">
    <citation type="submission" date="2019-05" db="EMBL/GenBank/DDBJ databases">
        <title>Another draft genome of Portunus trituberculatus and its Hox gene families provides insights of decapod evolution.</title>
        <authorList>
            <person name="Jeong J.-H."/>
            <person name="Song I."/>
            <person name="Kim S."/>
            <person name="Choi T."/>
            <person name="Kim D."/>
            <person name="Ryu S."/>
            <person name="Kim W."/>
        </authorList>
    </citation>
    <scope>NUCLEOTIDE SEQUENCE [LARGE SCALE GENOMIC DNA]</scope>
    <source>
        <tissue evidence="1">Muscle</tissue>
    </source>
</reference>
<sequence>MKEAVIVRKFKYRAEVEVGNPSATIGLFARLRVANYLSAVSHYYSSIMTLVISSAS</sequence>
<comment type="caution">
    <text evidence="1">The sequence shown here is derived from an EMBL/GenBank/DDBJ whole genome shotgun (WGS) entry which is preliminary data.</text>
</comment>
<keyword evidence="2" id="KW-1185">Reference proteome</keyword>
<evidence type="ECO:0000313" key="1">
    <source>
        <dbReference type="EMBL" id="MPC92440.1"/>
    </source>
</evidence>
<dbReference type="AlphaFoldDB" id="A0A5B7J6T8"/>
<organism evidence="1 2">
    <name type="scientific">Portunus trituberculatus</name>
    <name type="common">Swimming crab</name>
    <name type="synonym">Neptunus trituberculatus</name>
    <dbReference type="NCBI Taxonomy" id="210409"/>
    <lineage>
        <taxon>Eukaryota</taxon>
        <taxon>Metazoa</taxon>
        <taxon>Ecdysozoa</taxon>
        <taxon>Arthropoda</taxon>
        <taxon>Crustacea</taxon>
        <taxon>Multicrustacea</taxon>
        <taxon>Malacostraca</taxon>
        <taxon>Eumalacostraca</taxon>
        <taxon>Eucarida</taxon>
        <taxon>Decapoda</taxon>
        <taxon>Pleocyemata</taxon>
        <taxon>Brachyura</taxon>
        <taxon>Eubrachyura</taxon>
        <taxon>Portunoidea</taxon>
        <taxon>Portunidae</taxon>
        <taxon>Portuninae</taxon>
        <taxon>Portunus</taxon>
    </lineage>
</organism>
<accession>A0A5B7J6T8</accession>
<proteinExistence type="predicted"/>
<evidence type="ECO:0000313" key="2">
    <source>
        <dbReference type="Proteomes" id="UP000324222"/>
    </source>
</evidence>
<gene>
    <name evidence="1" type="ORF">E2C01_087528</name>
</gene>
<name>A0A5B7J6T8_PORTR</name>
<dbReference type="EMBL" id="VSRR010091298">
    <property type="protein sequence ID" value="MPC92440.1"/>
    <property type="molecule type" value="Genomic_DNA"/>
</dbReference>
<dbReference type="Proteomes" id="UP000324222">
    <property type="component" value="Unassembled WGS sequence"/>
</dbReference>